<reference evidence="3 4" key="1">
    <citation type="submission" date="2019-12" db="EMBL/GenBank/DDBJ databases">
        <title>Maritimibacter sp. nov. sp. isolated from sea sand.</title>
        <authorList>
            <person name="Kim J."/>
            <person name="Jeong S.E."/>
            <person name="Jung H.S."/>
            <person name="Jeon C.O."/>
        </authorList>
    </citation>
    <scope>NUCLEOTIDE SEQUENCE [LARGE SCALE GENOMIC DNA]</scope>
    <source>
        <strain evidence="3 4">DP07</strain>
    </source>
</reference>
<dbReference type="Gene3D" id="1.10.10.10">
    <property type="entry name" value="Winged helix-like DNA-binding domain superfamily/Winged helix DNA-binding domain"/>
    <property type="match status" value="1"/>
</dbReference>
<dbReference type="InterPro" id="IPR012906">
    <property type="entry name" value="PaaX-like_N"/>
</dbReference>
<comment type="caution">
    <text evidence="3">The sequence shown here is derived from an EMBL/GenBank/DDBJ whole genome shotgun (WGS) entry which is preliminary data.</text>
</comment>
<dbReference type="Gene3D" id="1.20.58.1460">
    <property type="match status" value="1"/>
</dbReference>
<sequence>MSANAPIDRLIALGPLKVWSIVVTIMGDLCRSPGDRIGGPLLTRLVAPMGITNQALRVALHRLKRDGWIEAERDGRVSSYALTPEGRLRTEAVRPVVYPSMPPEPGPVYVALPAPGLSTQDFGDMLPEEAAFAHTRAAIVAGPLEELSRELLVAEVDRDRVPDWICDVIVAPEALADYTALAETVETLGTPPDDLLEATVRRLLAFHHWRRLRLRHGVLPDRLLGPDWPGARARAATTAFLERHPRPSIDDLMAAIEAQATS</sequence>
<dbReference type="InterPro" id="IPR036388">
    <property type="entry name" value="WH-like_DNA-bd_sf"/>
</dbReference>
<dbReference type="InterPro" id="IPR013225">
    <property type="entry name" value="PaaX_C"/>
</dbReference>
<proteinExistence type="predicted"/>
<dbReference type="Pfam" id="PF07848">
    <property type="entry name" value="PaaX"/>
    <property type="match status" value="1"/>
</dbReference>
<keyword evidence="4" id="KW-1185">Reference proteome</keyword>
<dbReference type="Pfam" id="PF08223">
    <property type="entry name" value="PaaX_C"/>
    <property type="match status" value="1"/>
</dbReference>
<protein>
    <recommendedName>
        <fullName evidence="5">Transcriptional regulator, PaaX family</fullName>
    </recommendedName>
</protein>
<evidence type="ECO:0000259" key="1">
    <source>
        <dbReference type="Pfam" id="PF07848"/>
    </source>
</evidence>
<evidence type="ECO:0008006" key="5">
    <source>
        <dbReference type="Google" id="ProtNLM"/>
    </source>
</evidence>
<evidence type="ECO:0000313" key="3">
    <source>
        <dbReference type="EMBL" id="MZR12795.1"/>
    </source>
</evidence>
<dbReference type="GO" id="GO:0006351">
    <property type="term" value="P:DNA-templated transcription"/>
    <property type="evidence" value="ECO:0007669"/>
    <property type="project" value="TreeGrafter"/>
</dbReference>
<dbReference type="EMBL" id="WTUX01000011">
    <property type="protein sequence ID" value="MZR12795.1"/>
    <property type="molecule type" value="Genomic_DNA"/>
</dbReference>
<dbReference type="SUPFAM" id="SSF46785">
    <property type="entry name" value="Winged helix' DNA-binding domain"/>
    <property type="match status" value="1"/>
</dbReference>
<gene>
    <name evidence="3" type="ORF">GQE99_07150</name>
</gene>
<feature type="domain" description="Transcriptional repressor PaaX-like C-terminal" evidence="2">
    <location>
        <begin position="193"/>
        <end position="241"/>
    </location>
</feature>
<dbReference type="AlphaFoldDB" id="A0A845LYE0"/>
<evidence type="ECO:0000259" key="2">
    <source>
        <dbReference type="Pfam" id="PF08223"/>
    </source>
</evidence>
<name>A0A845LYE0_9RHOB</name>
<dbReference type="Gene3D" id="3.30.70.2670">
    <property type="match status" value="1"/>
</dbReference>
<organism evidence="3 4">
    <name type="scientific">Maritimibacter harenae</name>
    <dbReference type="NCBI Taxonomy" id="2606218"/>
    <lineage>
        <taxon>Bacteria</taxon>
        <taxon>Pseudomonadati</taxon>
        <taxon>Pseudomonadota</taxon>
        <taxon>Alphaproteobacteria</taxon>
        <taxon>Rhodobacterales</taxon>
        <taxon>Roseobacteraceae</taxon>
        <taxon>Maritimibacter</taxon>
    </lineage>
</organism>
<evidence type="ECO:0000313" key="4">
    <source>
        <dbReference type="Proteomes" id="UP000467322"/>
    </source>
</evidence>
<accession>A0A845LYE0</accession>
<dbReference type="InterPro" id="IPR036390">
    <property type="entry name" value="WH_DNA-bd_sf"/>
</dbReference>
<feature type="domain" description="Transcriptional repressor PaaX-like N-terminal" evidence="1">
    <location>
        <begin position="20"/>
        <end position="85"/>
    </location>
</feature>
<dbReference type="Proteomes" id="UP000467322">
    <property type="component" value="Unassembled WGS sequence"/>
</dbReference>
<dbReference type="PANTHER" id="PTHR30319:SF1">
    <property type="entry name" value="TRANSCRIPTIONAL REPRESSOR PAAX"/>
    <property type="match status" value="1"/>
</dbReference>
<dbReference type="RefSeq" id="WP_161350921.1">
    <property type="nucleotide sequence ID" value="NZ_WTUX01000011.1"/>
</dbReference>
<dbReference type="PANTHER" id="PTHR30319">
    <property type="entry name" value="PHENYLACETIC ACID REGULATOR-RELATED TRANSCRIPTIONAL REPRESSOR"/>
    <property type="match status" value="1"/>
</dbReference>